<feature type="domain" description="ParB-like N-terminal" evidence="2">
    <location>
        <begin position="1"/>
        <end position="92"/>
    </location>
</feature>
<evidence type="ECO:0000259" key="2">
    <source>
        <dbReference type="SMART" id="SM00470"/>
    </source>
</evidence>
<evidence type="ECO:0000256" key="1">
    <source>
        <dbReference type="SAM" id="MobiDB-lite"/>
    </source>
</evidence>
<reference evidence="3" key="1">
    <citation type="journal article" date="2014" name="Int. J. Syst. Evol. Microbiol.">
        <title>Complete genome sequence of Corynebacterium casei LMG S-19264T (=DSM 44701T), isolated from a smear-ripened cheese.</title>
        <authorList>
            <consortium name="US DOE Joint Genome Institute (JGI-PGF)"/>
            <person name="Walter F."/>
            <person name="Albersmeier A."/>
            <person name="Kalinowski J."/>
            <person name="Ruckert C."/>
        </authorList>
    </citation>
    <scope>NUCLEOTIDE SEQUENCE</scope>
    <source>
        <strain evidence="3">JCM 31311</strain>
    </source>
</reference>
<name>A0A918FET3_9DEIO</name>
<feature type="region of interest" description="Disordered" evidence="1">
    <location>
        <begin position="170"/>
        <end position="217"/>
    </location>
</feature>
<reference evidence="3" key="2">
    <citation type="submission" date="2020-09" db="EMBL/GenBank/DDBJ databases">
        <authorList>
            <person name="Sun Q."/>
            <person name="Ohkuma M."/>
        </authorList>
    </citation>
    <scope>NUCLEOTIDE SEQUENCE</scope>
    <source>
        <strain evidence="3">JCM 31311</strain>
    </source>
</reference>
<dbReference type="SMART" id="SM00470">
    <property type="entry name" value="ParB"/>
    <property type="match status" value="1"/>
</dbReference>
<dbReference type="Proteomes" id="UP000603865">
    <property type="component" value="Unassembled WGS sequence"/>
</dbReference>
<organism evidence="3 4">
    <name type="scientific">Deinococcus ruber</name>
    <dbReference type="NCBI Taxonomy" id="1848197"/>
    <lineage>
        <taxon>Bacteria</taxon>
        <taxon>Thermotogati</taxon>
        <taxon>Deinococcota</taxon>
        <taxon>Deinococci</taxon>
        <taxon>Deinococcales</taxon>
        <taxon>Deinococcaceae</taxon>
        <taxon>Deinococcus</taxon>
    </lineage>
</organism>
<proteinExistence type="predicted"/>
<dbReference type="AlphaFoldDB" id="A0A918FET3"/>
<comment type="caution">
    <text evidence="3">The sequence shown here is derived from an EMBL/GenBank/DDBJ whole genome shotgun (WGS) entry which is preliminary data.</text>
</comment>
<gene>
    <name evidence="3" type="ORF">GCM10008957_47810</name>
</gene>
<accession>A0A918FET3</accession>
<dbReference type="RefSeq" id="WP_189093037.1">
    <property type="nucleotide sequence ID" value="NZ_BMQL01000052.1"/>
</dbReference>
<sequence>MKLRTDQIRTDGGTQMRVGPYHEDVLSDYGDVIQNGGSLPPLVVFFDAQHYWLADGFHRLKAYKTLNVREVEAEVKEGSKRDAILFAVGANASHGLRRTNADKRRAVETLLKDEEWSGWTDREIARRSHTSAPLVGKLRSEVTVNIYSEQGSAEDGRKYTTKHGTQATMNTANIGQRPPSPMSSEPQALRVPSAESLREPEAVAPRQPVVDKPAAPSLPDDEFGPIKEAPAFVQPPIQRPSTPRPMPQLPPDYRPGADPNIPPRVDALRKALDRLLSFDKDGPELLEHPGANLMQLSLLAEYTREMLEGWLHPEEAQPSVRTITVEALN</sequence>
<dbReference type="EMBL" id="BMQL01000052">
    <property type="protein sequence ID" value="GGR31522.1"/>
    <property type="molecule type" value="Genomic_DNA"/>
</dbReference>
<dbReference type="Pfam" id="PF02195">
    <property type="entry name" value="ParB_N"/>
    <property type="match status" value="1"/>
</dbReference>
<evidence type="ECO:0000313" key="4">
    <source>
        <dbReference type="Proteomes" id="UP000603865"/>
    </source>
</evidence>
<dbReference type="InterPro" id="IPR003115">
    <property type="entry name" value="ParB_N"/>
</dbReference>
<dbReference type="SUPFAM" id="SSF110849">
    <property type="entry name" value="ParB/Sulfiredoxin"/>
    <property type="match status" value="1"/>
</dbReference>
<dbReference type="InterPro" id="IPR036086">
    <property type="entry name" value="ParB/Sulfiredoxin_sf"/>
</dbReference>
<keyword evidence="4" id="KW-1185">Reference proteome</keyword>
<protein>
    <recommendedName>
        <fullName evidence="2">ParB-like N-terminal domain-containing protein</fullName>
    </recommendedName>
</protein>
<evidence type="ECO:0000313" key="3">
    <source>
        <dbReference type="EMBL" id="GGR31522.1"/>
    </source>
</evidence>